<dbReference type="Proteomes" id="UP000663832">
    <property type="component" value="Unassembled WGS sequence"/>
</dbReference>
<feature type="region of interest" description="Disordered" evidence="1">
    <location>
        <begin position="64"/>
        <end position="94"/>
    </location>
</feature>
<feature type="transmembrane region" description="Helical" evidence="2">
    <location>
        <begin position="28"/>
        <end position="51"/>
    </location>
</feature>
<sequence>MNNVTREISLANNFFRQNLLGESLRHSFIRLTVILSAIIIVWGGIILALIIHMKCQRARQMIKTSNTQHSYDNDTNSNKKRSNNPKRNRRFDSSSSSVSLTRYSIRHFLSRLKRHVIFWPSSSTSTITAALAAATTEKNNSIRESLLLKKEHQMIPTNSNTIQILVENMTRRPLNSNRYVPNIVASKLLFHHETDSSSGDELKNFFPFEEDQPSRKISNVIQFIEPQNYINHPSISISNSDNNDPETTERLQKLHEFNTKATLLFHPTSRRLSNTKPNSYLPPINTIQNQQQRKSLLVVSSARELTAYNKWQWKHSLANDPIVRDENITLSSKQLPLVMITDTNLSNTNIVELETYEDNHRLMTDLEKRLSQQLRASYRPRHST</sequence>
<keyword evidence="2" id="KW-0472">Membrane</keyword>
<dbReference type="EMBL" id="CAJNOM010000149">
    <property type="protein sequence ID" value="CAF1142926.1"/>
    <property type="molecule type" value="Genomic_DNA"/>
</dbReference>
<reference evidence="3" key="1">
    <citation type="submission" date="2021-02" db="EMBL/GenBank/DDBJ databases">
        <authorList>
            <person name="Nowell W R."/>
        </authorList>
    </citation>
    <scope>NUCLEOTIDE SEQUENCE</scope>
</reference>
<evidence type="ECO:0000256" key="1">
    <source>
        <dbReference type="SAM" id="MobiDB-lite"/>
    </source>
</evidence>
<evidence type="ECO:0000256" key="2">
    <source>
        <dbReference type="SAM" id="Phobius"/>
    </source>
</evidence>
<dbReference type="AlphaFoldDB" id="A0A813MIV8"/>
<dbReference type="OrthoDB" id="10027903at2759"/>
<keyword evidence="5" id="KW-1185">Reference proteome</keyword>
<organism evidence="3 6">
    <name type="scientific">Adineta steineri</name>
    <dbReference type="NCBI Taxonomy" id="433720"/>
    <lineage>
        <taxon>Eukaryota</taxon>
        <taxon>Metazoa</taxon>
        <taxon>Spiralia</taxon>
        <taxon>Gnathifera</taxon>
        <taxon>Rotifera</taxon>
        <taxon>Eurotatoria</taxon>
        <taxon>Bdelloidea</taxon>
        <taxon>Adinetida</taxon>
        <taxon>Adinetidae</taxon>
        <taxon>Adineta</taxon>
    </lineage>
</organism>
<keyword evidence="2" id="KW-0812">Transmembrane</keyword>
<evidence type="ECO:0000313" key="6">
    <source>
        <dbReference type="Proteomes" id="UP000663877"/>
    </source>
</evidence>
<dbReference type="Proteomes" id="UP000663877">
    <property type="component" value="Unassembled WGS sequence"/>
</dbReference>
<evidence type="ECO:0000313" key="3">
    <source>
        <dbReference type="EMBL" id="CAF0721138.1"/>
    </source>
</evidence>
<evidence type="ECO:0000313" key="4">
    <source>
        <dbReference type="EMBL" id="CAF1142926.1"/>
    </source>
</evidence>
<evidence type="ECO:0000313" key="5">
    <source>
        <dbReference type="Proteomes" id="UP000663832"/>
    </source>
</evidence>
<keyword evidence="2" id="KW-1133">Transmembrane helix</keyword>
<gene>
    <name evidence="3" type="ORF">BJG266_LOCUS287</name>
    <name evidence="4" type="ORF">QVE165_LOCUS22583</name>
</gene>
<feature type="compositionally biased region" description="Basic residues" evidence="1">
    <location>
        <begin position="78"/>
        <end position="89"/>
    </location>
</feature>
<comment type="caution">
    <text evidence="3">The sequence shown here is derived from an EMBL/GenBank/DDBJ whole genome shotgun (WGS) entry which is preliminary data.</text>
</comment>
<feature type="compositionally biased region" description="Polar residues" evidence="1">
    <location>
        <begin position="64"/>
        <end position="75"/>
    </location>
</feature>
<proteinExistence type="predicted"/>
<dbReference type="EMBL" id="CAJNOI010000001">
    <property type="protein sequence ID" value="CAF0721138.1"/>
    <property type="molecule type" value="Genomic_DNA"/>
</dbReference>
<accession>A0A813MIV8</accession>
<name>A0A813MIV8_9BILA</name>
<protein>
    <submittedName>
        <fullName evidence="3">Uncharacterized protein</fullName>
    </submittedName>
</protein>